<accession>B6TBZ3</accession>
<proteinExistence type="evidence at transcript level"/>
<feature type="region of interest" description="Disordered" evidence="1">
    <location>
        <begin position="1"/>
        <end position="42"/>
    </location>
</feature>
<reference evidence="2" key="1">
    <citation type="journal article" date="2009" name="Plant Mol. Biol.">
        <title>Insights into corn genes derived from large-scale cDNA sequencing.</title>
        <authorList>
            <person name="Alexandrov N.N."/>
            <person name="Brover V.V."/>
            <person name="Freidin S."/>
            <person name="Troukhan M.E."/>
            <person name="Tatarinova T.V."/>
            <person name="Zhang H."/>
            <person name="Swaller T.J."/>
            <person name="Lu Y.P."/>
            <person name="Bouck J."/>
            <person name="Flavell R.B."/>
            <person name="Feldmann K.A."/>
        </authorList>
    </citation>
    <scope>NUCLEOTIDE SEQUENCE</scope>
</reference>
<organism evidence="2">
    <name type="scientific">Zea mays</name>
    <name type="common">Maize</name>
    <dbReference type="NCBI Taxonomy" id="4577"/>
    <lineage>
        <taxon>Eukaryota</taxon>
        <taxon>Viridiplantae</taxon>
        <taxon>Streptophyta</taxon>
        <taxon>Embryophyta</taxon>
        <taxon>Tracheophyta</taxon>
        <taxon>Spermatophyta</taxon>
        <taxon>Magnoliopsida</taxon>
        <taxon>Liliopsida</taxon>
        <taxon>Poales</taxon>
        <taxon>Poaceae</taxon>
        <taxon>PACMAD clade</taxon>
        <taxon>Panicoideae</taxon>
        <taxon>Andropogonodae</taxon>
        <taxon>Andropogoneae</taxon>
        <taxon>Tripsacinae</taxon>
        <taxon>Zea</taxon>
    </lineage>
</organism>
<sequence length="42" mass="4831">MSEEKHHHFFNHHKKDEEQPAGEYGYSETELASSGAHNHTPV</sequence>
<name>B6TBZ3_MAIZE</name>
<evidence type="ECO:0000256" key="1">
    <source>
        <dbReference type="SAM" id="MobiDB-lite"/>
    </source>
</evidence>
<evidence type="ECO:0000313" key="2">
    <source>
        <dbReference type="EMBL" id="ACG34626.1"/>
    </source>
</evidence>
<feature type="compositionally biased region" description="Polar residues" evidence="1">
    <location>
        <begin position="30"/>
        <end position="42"/>
    </location>
</feature>
<protein>
    <submittedName>
        <fullName evidence="2">Uncharacterized protein</fullName>
    </submittedName>
</protein>
<dbReference type="EMBL" id="EU962508">
    <property type="protein sequence ID" value="ACG34626.1"/>
    <property type="molecule type" value="mRNA"/>
</dbReference>
<dbReference type="AlphaFoldDB" id="B6TBZ3"/>